<comment type="catalytic activity">
    <reaction evidence="1">
        <text>Hydrolysis of terminal non-reducing beta-D-galactose residues in beta-D-galactosides.</text>
        <dbReference type="EC" id="3.2.1.23"/>
    </reaction>
</comment>
<dbReference type="STRING" id="177199.A0A420YMQ7"/>
<evidence type="ECO:0000256" key="5">
    <source>
        <dbReference type="ARBA" id="ARBA00022801"/>
    </source>
</evidence>
<dbReference type="GO" id="GO:0004565">
    <property type="term" value="F:beta-galactosidase activity"/>
    <property type="evidence" value="ECO:0007669"/>
    <property type="project" value="UniProtKB-EC"/>
</dbReference>
<dbReference type="FunFam" id="3.20.20.80:FF:000040">
    <property type="entry name" value="Beta-galactosidase A"/>
    <property type="match status" value="1"/>
</dbReference>
<evidence type="ECO:0000256" key="4">
    <source>
        <dbReference type="ARBA" id="ARBA00022729"/>
    </source>
</evidence>
<evidence type="ECO:0000313" key="11">
    <source>
        <dbReference type="Proteomes" id="UP000275385"/>
    </source>
</evidence>
<dbReference type="InterPro" id="IPR025972">
    <property type="entry name" value="BetaGal_dom3"/>
</dbReference>
<dbReference type="Gene3D" id="2.60.120.260">
    <property type="entry name" value="Galactose-binding domain-like"/>
    <property type="match status" value="2"/>
</dbReference>
<dbReference type="InterPro" id="IPR018954">
    <property type="entry name" value="Betagal_dom2"/>
</dbReference>
<dbReference type="Pfam" id="PF10435">
    <property type="entry name" value="BetaGal_dom2"/>
    <property type="match status" value="1"/>
</dbReference>
<keyword evidence="6" id="KW-0325">Glycoprotein</keyword>
<dbReference type="SUPFAM" id="SSF49785">
    <property type="entry name" value="Galactose-binding domain-like"/>
    <property type="match status" value="2"/>
</dbReference>
<evidence type="ECO:0000256" key="7">
    <source>
        <dbReference type="ARBA" id="ARBA00023295"/>
    </source>
</evidence>
<keyword evidence="11" id="KW-1185">Reference proteome</keyword>
<proteinExistence type="inferred from homology"/>
<comment type="caution">
    <text evidence="10">The sequence shown here is derived from an EMBL/GenBank/DDBJ whole genome shotgun (WGS) entry which is preliminary data.</text>
</comment>
<keyword evidence="7" id="KW-0326">Glycosidase</keyword>
<dbReference type="Pfam" id="PF13364">
    <property type="entry name" value="BetaGal_ABD2"/>
    <property type="match status" value="2"/>
</dbReference>
<keyword evidence="4" id="KW-0732">Signal</keyword>
<dbReference type="EMBL" id="QVQW01000002">
    <property type="protein sequence ID" value="RKU49164.1"/>
    <property type="molecule type" value="Genomic_DNA"/>
</dbReference>
<dbReference type="FunFam" id="2.102.20.10:FF:000001">
    <property type="entry name" value="Beta-galactosidase A"/>
    <property type="match status" value="1"/>
</dbReference>
<dbReference type="AlphaFoldDB" id="A0A420YMQ7"/>
<evidence type="ECO:0000256" key="2">
    <source>
        <dbReference type="ARBA" id="ARBA00009809"/>
    </source>
</evidence>
<evidence type="ECO:0000256" key="3">
    <source>
        <dbReference type="ARBA" id="ARBA00012756"/>
    </source>
</evidence>
<name>A0A420YMQ7_9PEZI</name>
<dbReference type="Proteomes" id="UP000275385">
    <property type="component" value="Unassembled WGS sequence"/>
</dbReference>
<dbReference type="SUPFAM" id="SSF51011">
    <property type="entry name" value="Glycosyl hydrolase domain"/>
    <property type="match status" value="1"/>
</dbReference>
<protein>
    <recommendedName>
        <fullName evidence="3">beta-galactosidase</fullName>
        <ecNumber evidence="3">3.2.1.23</ecNumber>
    </recommendedName>
</protein>
<dbReference type="Gene3D" id="2.102.20.10">
    <property type="entry name" value="Beta-galactosidase, domain 2"/>
    <property type="match status" value="1"/>
</dbReference>
<gene>
    <name evidence="10" type="ORF">DL546_008559</name>
</gene>
<dbReference type="InterPro" id="IPR025300">
    <property type="entry name" value="BetaGal_jelly_roll_dom"/>
</dbReference>
<evidence type="ECO:0000256" key="6">
    <source>
        <dbReference type="ARBA" id="ARBA00023180"/>
    </source>
</evidence>
<dbReference type="EC" id="3.2.1.23" evidence="3"/>
<dbReference type="Pfam" id="PF13363">
    <property type="entry name" value="BetaGal_dom3"/>
    <property type="match status" value="1"/>
</dbReference>
<dbReference type="GO" id="GO:0005975">
    <property type="term" value="P:carbohydrate metabolic process"/>
    <property type="evidence" value="ECO:0007669"/>
    <property type="project" value="InterPro"/>
</dbReference>
<evidence type="ECO:0000256" key="8">
    <source>
        <dbReference type="RuleBase" id="RU003679"/>
    </source>
</evidence>
<sequence length="985" mass="107328">MVNGERLFVFSGEFHYWRYPVPELWKDLLEKIKAAGFNAFSIYNSWAYHEATLGHLDFKSGAHNFTSIMTMAKDLGLYMIIRPGPYVNAESNAGGFPLWLTTGAYGELQTDDPKYTAAWKPYWQKVSELTKPHLITRGGNVILFQIENELGGQWKNITARIGNPPVQNYMQALEDAARDNGIDVPLTHNAPNMFGYSWSKDFSNATGNVDVIGLDSYPSCWSCNLSECTSTNGEYVAYQTADYVGYFGKQSPTQPNFMPEFQGGSYNPWGGPEGGCPNDIGADFANLFYRDLIYQRVTAISLYMAFGGTNWGWLAAPVVASSYDYSSPISENRAIGSKYYETKLLTLFTRTAKDLAKTERLGNGTSYSNNPAITVAELRNPDTNAAFYVSRHAHTPSGSKETFKLSVKTSEGALTIPRNGGAITINGHQSKILVTDFTFGNKTLLYSTAEVLTYAVIDGKETLVMWLPAGETGEFVVKGAKSGKQTPVDGQEIKSASVKFDAGKDSVTVSYTQNAGMTAVDLDDGTRVVLVDRSAAYKFWVPTLSNNPLAPENDTVLVQGPYLVRTAELNQNTKTLELTGDIDSNATAIYVFAPKAASSVSWNGKKLCTVAKNGNLIKAVLRKPTGFQLPSLGPWKSADSLPEISLDYDASSEAWVTANKTTTVSSFKPAANNPVLYVDEYGIHYGSHIYRATFATTSSPPTGVALNITGGMAFGYSVWLNEKYIGSYLGLSYAGTGITDFSFSNATLTTDGKDNVLVVVMDNSGHDQRAAAVNPRGIYNATLAGTSSYTFSSWKIAGTAGRESNIDPVRGPWNEGGLYAERIGAHLPGFPDSNWTALPSAAKTLSVPDAGIKVFRTVVPLHVPAGLDVSISFRLTAPETNSSSTFEPTAPGYSNRLRALLFVNGYQYGRFNPYIGSQIDFPVPPGVLDYDGDNTIAVTVWSQSAEGAEMKVEWNVDYVHATSYDMRFDAAALRPGWEEERLKYA</sequence>
<evidence type="ECO:0000256" key="1">
    <source>
        <dbReference type="ARBA" id="ARBA00001412"/>
    </source>
</evidence>
<dbReference type="InterPro" id="IPR008979">
    <property type="entry name" value="Galactose-bd-like_sf"/>
</dbReference>
<dbReference type="Gene3D" id="3.20.20.80">
    <property type="entry name" value="Glycosidases"/>
    <property type="match status" value="1"/>
</dbReference>
<dbReference type="InterPro" id="IPR036833">
    <property type="entry name" value="BetaGal_dom3_sf"/>
</dbReference>
<dbReference type="InterPro" id="IPR037110">
    <property type="entry name" value="Betagal_dom2_sf"/>
</dbReference>
<dbReference type="PRINTS" id="PR00742">
    <property type="entry name" value="GLHYDRLASE35"/>
</dbReference>
<dbReference type="PANTHER" id="PTHR23421">
    <property type="entry name" value="BETA-GALACTOSIDASE RELATED"/>
    <property type="match status" value="1"/>
</dbReference>
<dbReference type="Pfam" id="PF01301">
    <property type="entry name" value="Glyco_hydro_35"/>
    <property type="match status" value="1"/>
</dbReference>
<comment type="similarity">
    <text evidence="2 8">Belongs to the glycosyl hydrolase 35 family.</text>
</comment>
<evidence type="ECO:0000313" key="10">
    <source>
        <dbReference type="EMBL" id="RKU49164.1"/>
    </source>
</evidence>
<evidence type="ECO:0000259" key="9">
    <source>
        <dbReference type="SMART" id="SM01029"/>
    </source>
</evidence>
<dbReference type="InterPro" id="IPR017853">
    <property type="entry name" value="GH"/>
</dbReference>
<reference evidence="10 11" key="1">
    <citation type="submission" date="2018-08" db="EMBL/GenBank/DDBJ databases">
        <title>Draft genome of the lignicolous fungus Coniochaeta pulveracea.</title>
        <authorList>
            <person name="Borstlap C.J."/>
            <person name="De Witt R.N."/>
            <person name="Botha A."/>
            <person name="Volschenk H."/>
        </authorList>
    </citation>
    <scope>NUCLEOTIDE SEQUENCE [LARGE SCALE GENOMIC DNA]</scope>
    <source>
        <strain evidence="10 11">CAB683</strain>
    </source>
</reference>
<dbReference type="SMART" id="SM01029">
    <property type="entry name" value="BetaGal_dom2"/>
    <property type="match status" value="1"/>
</dbReference>
<accession>A0A420YMQ7</accession>
<keyword evidence="5" id="KW-0378">Hydrolase</keyword>
<dbReference type="InterPro" id="IPR001944">
    <property type="entry name" value="Glycoside_Hdrlase_35"/>
</dbReference>
<dbReference type="Gene3D" id="2.60.390.10">
    <property type="entry name" value="Beta-galactosidase, domain 3"/>
    <property type="match status" value="1"/>
</dbReference>
<organism evidence="10 11">
    <name type="scientific">Coniochaeta pulveracea</name>
    <dbReference type="NCBI Taxonomy" id="177199"/>
    <lineage>
        <taxon>Eukaryota</taxon>
        <taxon>Fungi</taxon>
        <taxon>Dikarya</taxon>
        <taxon>Ascomycota</taxon>
        <taxon>Pezizomycotina</taxon>
        <taxon>Sordariomycetes</taxon>
        <taxon>Sordariomycetidae</taxon>
        <taxon>Coniochaetales</taxon>
        <taxon>Coniochaetaceae</taxon>
        <taxon>Coniochaeta</taxon>
    </lineage>
</organism>
<feature type="domain" description="Beta-galactosidase" evidence="9">
    <location>
        <begin position="354"/>
        <end position="539"/>
    </location>
</feature>
<dbReference type="InterPro" id="IPR031330">
    <property type="entry name" value="Gly_Hdrlase_35_cat"/>
</dbReference>
<dbReference type="SUPFAM" id="SSF51445">
    <property type="entry name" value="(Trans)glycosidases"/>
    <property type="match status" value="1"/>
</dbReference>
<dbReference type="SUPFAM" id="SSF117100">
    <property type="entry name" value="Beta-galactosidase LacA, domain 3"/>
    <property type="match status" value="1"/>
</dbReference>
<dbReference type="OrthoDB" id="1657402at2759"/>